<reference evidence="1 2" key="1">
    <citation type="submission" date="2012-08" db="EMBL/GenBank/DDBJ databases">
        <title>Oryza genome evolution.</title>
        <authorList>
            <person name="Wing R.A."/>
        </authorList>
    </citation>
    <scope>NUCLEOTIDE SEQUENCE</scope>
</reference>
<name>A0A0D9XW30_9ORYZ</name>
<evidence type="ECO:0000313" key="1">
    <source>
        <dbReference type="EnsemblPlants" id="LPERR12G00570.1"/>
    </source>
</evidence>
<evidence type="ECO:0000313" key="2">
    <source>
        <dbReference type="Proteomes" id="UP000032180"/>
    </source>
</evidence>
<sequence length="260" mass="29084">MAPSTSDVNGGRRLEQESTVFFNLARLEYLVRRGQWDKVTRYVMWFMPPSLEHESPEATAFNNCIDLYRILGRVACGGQEADDVWQSAAKKLKEMALRCPELKRKLHRPPDYAPKSWHINLSGVRPVPRPYKKKRLTKSQLNGIVTFFAQKRHEIGINLARQEKEEKNTSFPDAHPRPATLFVPVLSIRPADSATNAHVSSEAINQVGEILREVDKLTSVAAIKMEVSEAQDVKIGQLADAIIADASGTDAGASYEWTSA</sequence>
<reference evidence="1" key="3">
    <citation type="submission" date="2015-04" db="UniProtKB">
        <authorList>
            <consortium name="EnsemblPlants"/>
        </authorList>
    </citation>
    <scope>IDENTIFICATION</scope>
</reference>
<proteinExistence type="predicted"/>
<dbReference type="PANTHER" id="PTHR36478">
    <property type="entry name" value="OS04G0614237 PROTEIN-RELATED"/>
    <property type="match status" value="1"/>
</dbReference>
<keyword evidence="2" id="KW-1185">Reference proteome</keyword>
<dbReference type="AlphaFoldDB" id="A0A0D9XW30"/>
<organism evidence="1 2">
    <name type="scientific">Leersia perrieri</name>
    <dbReference type="NCBI Taxonomy" id="77586"/>
    <lineage>
        <taxon>Eukaryota</taxon>
        <taxon>Viridiplantae</taxon>
        <taxon>Streptophyta</taxon>
        <taxon>Embryophyta</taxon>
        <taxon>Tracheophyta</taxon>
        <taxon>Spermatophyta</taxon>
        <taxon>Magnoliopsida</taxon>
        <taxon>Liliopsida</taxon>
        <taxon>Poales</taxon>
        <taxon>Poaceae</taxon>
        <taxon>BOP clade</taxon>
        <taxon>Oryzoideae</taxon>
        <taxon>Oryzeae</taxon>
        <taxon>Oryzinae</taxon>
        <taxon>Leersia</taxon>
    </lineage>
</organism>
<dbReference type="HOGENOM" id="CLU_1071014_0_0_1"/>
<dbReference type="PANTHER" id="PTHR36478:SF18">
    <property type="entry name" value="LISH DOMAIN-CONTAINING PROTEIN"/>
    <property type="match status" value="1"/>
</dbReference>
<reference evidence="2" key="2">
    <citation type="submission" date="2013-12" db="EMBL/GenBank/DDBJ databases">
        <authorList>
            <person name="Yu Y."/>
            <person name="Lee S."/>
            <person name="de Baynast K."/>
            <person name="Wissotski M."/>
            <person name="Liu L."/>
            <person name="Talag J."/>
            <person name="Goicoechea J."/>
            <person name="Angelova A."/>
            <person name="Jetty R."/>
            <person name="Kudrna D."/>
            <person name="Golser W."/>
            <person name="Rivera L."/>
            <person name="Zhang J."/>
            <person name="Wing R."/>
        </authorList>
    </citation>
    <scope>NUCLEOTIDE SEQUENCE</scope>
</reference>
<dbReference type="Proteomes" id="UP000032180">
    <property type="component" value="Chromosome 12"/>
</dbReference>
<accession>A0A0D9XW30</accession>
<protein>
    <submittedName>
        <fullName evidence="1">Uncharacterized protein</fullName>
    </submittedName>
</protein>
<dbReference type="EnsemblPlants" id="LPERR12G00570.1">
    <property type="protein sequence ID" value="LPERR12G00570.1"/>
    <property type="gene ID" value="LPERR12G00570"/>
</dbReference>
<dbReference type="Gramene" id="LPERR12G00570.1">
    <property type="protein sequence ID" value="LPERR12G00570.1"/>
    <property type="gene ID" value="LPERR12G00570"/>
</dbReference>